<reference evidence="4" key="1">
    <citation type="submission" date="2020-05" db="EMBL/GenBank/DDBJ databases">
        <authorList>
            <person name="Chiriac C."/>
            <person name="Salcher M."/>
            <person name="Ghai R."/>
            <person name="Kavagutti S V."/>
        </authorList>
    </citation>
    <scope>NUCLEOTIDE SEQUENCE</scope>
</reference>
<dbReference type="InterPro" id="IPR000045">
    <property type="entry name" value="Prepilin_IV_endopep_pep"/>
</dbReference>
<dbReference type="AlphaFoldDB" id="A0A6J6HR43"/>
<dbReference type="GO" id="GO:0004190">
    <property type="term" value="F:aspartic-type endopeptidase activity"/>
    <property type="evidence" value="ECO:0007669"/>
    <property type="project" value="InterPro"/>
</dbReference>
<accession>A0A6J6HR43</accession>
<dbReference type="GO" id="GO:0005886">
    <property type="term" value="C:plasma membrane"/>
    <property type="evidence" value="ECO:0007669"/>
    <property type="project" value="TreeGrafter"/>
</dbReference>
<feature type="transmembrane region" description="Helical" evidence="2">
    <location>
        <begin position="94"/>
        <end position="116"/>
    </location>
</feature>
<feature type="transmembrane region" description="Helical" evidence="2">
    <location>
        <begin position="28"/>
        <end position="46"/>
    </location>
</feature>
<comment type="similarity">
    <text evidence="1">Belongs to the peptidase A24 family.</text>
</comment>
<evidence type="ECO:0000256" key="2">
    <source>
        <dbReference type="SAM" id="Phobius"/>
    </source>
</evidence>
<sequence>MLGISFFAVTTIPLMVIDFRERRLPNKITIPGFLISLLGLVLTFDWSRVLTALAISAILFAVGTLFSLRGWIGMGDVKLVAGLSLLLAWFDPSLVWKATLWSFGIASLVILVGFLFKKMTTRSTIALGPYLLIGFWAVVSQPAWSSIAR</sequence>
<gene>
    <name evidence="4" type="ORF">UFOPK1843_00829</name>
</gene>
<keyword evidence="2" id="KW-0472">Membrane</keyword>
<feature type="transmembrane region" description="Helical" evidence="2">
    <location>
        <begin position="53"/>
        <end position="74"/>
    </location>
</feature>
<dbReference type="Gene3D" id="1.20.120.1220">
    <property type="match status" value="1"/>
</dbReference>
<dbReference type="EMBL" id="CAEZUR010000061">
    <property type="protein sequence ID" value="CAB4611048.1"/>
    <property type="molecule type" value="Genomic_DNA"/>
</dbReference>
<dbReference type="GO" id="GO:0006465">
    <property type="term" value="P:signal peptide processing"/>
    <property type="evidence" value="ECO:0007669"/>
    <property type="project" value="TreeGrafter"/>
</dbReference>
<evidence type="ECO:0000259" key="3">
    <source>
        <dbReference type="Pfam" id="PF01478"/>
    </source>
</evidence>
<keyword evidence="2" id="KW-1133">Transmembrane helix</keyword>
<feature type="domain" description="Prepilin type IV endopeptidase peptidase" evidence="3">
    <location>
        <begin position="6"/>
        <end position="108"/>
    </location>
</feature>
<feature type="transmembrane region" description="Helical" evidence="2">
    <location>
        <begin position="123"/>
        <end position="144"/>
    </location>
</feature>
<dbReference type="Pfam" id="PF01478">
    <property type="entry name" value="Peptidase_A24"/>
    <property type="match status" value="1"/>
</dbReference>
<organism evidence="4">
    <name type="scientific">freshwater metagenome</name>
    <dbReference type="NCBI Taxonomy" id="449393"/>
    <lineage>
        <taxon>unclassified sequences</taxon>
        <taxon>metagenomes</taxon>
        <taxon>ecological metagenomes</taxon>
    </lineage>
</organism>
<keyword evidence="2" id="KW-0812">Transmembrane</keyword>
<name>A0A6J6HR43_9ZZZZ</name>
<proteinExistence type="inferred from homology"/>
<dbReference type="PANTHER" id="PTHR30487:SF0">
    <property type="entry name" value="PREPILIN LEADER PEPTIDASE_N-METHYLTRANSFERASE-RELATED"/>
    <property type="match status" value="1"/>
</dbReference>
<evidence type="ECO:0000313" key="4">
    <source>
        <dbReference type="EMBL" id="CAB4611048.1"/>
    </source>
</evidence>
<dbReference type="PANTHER" id="PTHR30487">
    <property type="entry name" value="TYPE 4 PREPILIN-LIKE PROTEINS LEADER PEPTIDE-PROCESSING ENZYME"/>
    <property type="match status" value="1"/>
</dbReference>
<dbReference type="InterPro" id="IPR050882">
    <property type="entry name" value="Prepilin_peptidase/N-MTase"/>
</dbReference>
<evidence type="ECO:0000256" key="1">
    <source>
        <dbReference type="ARBA" id="ARBA00005801"/>
    </source>
</evidence>
<protein>
    <submittedName>
        <fullName evidence="4">Unannotated protein</fullName>
    </submittedName>
</protein>